<gene>
    <name evidence="2" type="ORF">EJ08DRAFT_664862</name>
</gene>
<feature type="compositionally biased region" description="Basic residues" evidence="1">
    <location>
        <begin position="77"/>
        <end position="87"/>
    </location>
</feature>
<sequence length="164" mass="19222">MIPWKLSGRSPPSQGRTFISVPASHPYEGCVIRKTLDACDHYSAKHTFRSISCGLETKIDLTEQACGISHQNLVEKTKKKRSKRPRCKVKDTQAPKDKSIEQHEADKLAECKIWSSTEKMWVWSRQEYESRENERERDRERQRDREAEQKELRLAPCCKSTRRC</sequence>
<proteinExistence type="predicted"/>
<organism evidence="2 3">
    <name type="scientific">Tothia fuscella</name>
    <dbReference type="NCBI Taxonomy" id="1048955"/>
    <lineage>
        <taxon>Eukaryota</taxon>
        <taxon>Fungi</taxon>
        <taxon>Dikarya</taxon>
        <taxon>Ascomycota</taxon>
        <taxon>Pezizomycotina</taxon>
        <taxon>Dothideomycetes</taxon>
        <taxon>Pleosporomycetidae</taxon>
        <taxon>Venturiales</taxon>
        <taxon>Cylindrosympodiaceae</taxon>
        <taxon>Tothia</taxon>
    </lineage>
</organism>
<accession>A0A9P4TUN0</accession>
<evidence type="ECO:0000256" key="1">
    <source>
        <dbReference type="SAM" id="MobiDB-lite"/>
    </source>
</evidence>
<dbReference type="AlphaFoldDB" id="A0A9P4TUN0"/>
<feature type="compositionally biased region" description="Basic and acidic residues" evidence="1">
    <location>
        <begin position="88"/>
        <end position="102"/>
    </location>
</feature>
<feature type="region of interest" description="Disordered" evidence="1">
    <location>
        <begin position="126"/>
        <end position="148"/>
    </location>
</feature>
<protein>
    <submittedName>
        <fullName evidence="2">Uncharacterized protein</fullName>
    </submittedName>
</protein>
<dbReference type="EMBL" id="MU007091">
    <property type="protein sequence ID" value="KAF2422392.1"/>
    <property type="molecule type" value="Genomic_DNA"/>
</dbReference>
<feature type="region of interest" description="Disordered" evidence="1">
    <location>
        <begin position="75"/>
        <end position="102"/>
    </location>
</feature>
<reference evidence="2" key="1">
    <citation type="journal article" date="2020" name="Stud. Mycol.">
        <title>101 Dothideomycetes genomes: a test case for predicting lifestyles and emergence of pathogens.</title>
        <authorList>
            <person name="Haridas S."/>
            <person name="Albert R."/>
            <person name="Binder M."/>
            <person name="Bloem J."/>
            <person name="Labutti K."/>
            <person name="Salamov A."/>
            <person name="Andreopoulos B."/>
            <person name="Baker S."/>
            <person name="Barry K."/>
            <person name="Bills G."/>
            <person name="Bluhm B."/>
            <person name="Cannon C."/>
            <person name="Castanera R."/>
            <person name="Culley D."/>
            <person name="Daum C."/>
            <person name="Ezra D."/>
            <person name="Gonzalez J."/>
            <person name="Henrissat B."/>
            <person name="Kuo A."/>
            <person name="Liang C."/>
            <person name="Lipzen A."/>
            <person name="Lutzoni F."/>
            <person name="Magnuson J."/>
            <person name="Mondo S."/>
            <person name="Nolan M."/>
            <person name="Ohm R."/>
            <person name="Pangilinan J."/>
            <person name="Park H.-J."/>
            <person name="Ramirez L."/>
            <person name="Alfaro M."/>
            <person name="Sun H."/>
            <person name="Tritt A."/>
            <person name="Yoshinaga Y."/>
            <person name="Zwiers L.-H."/>
            <person name="Turgeon B."/>
            <person name="Goodwin S."/>
            <person name="Spatafora J."/>
            <person name="Crous P."/>
            <person name="Grigoriev I."/>
        </authorList>
    </citation>
    <scope>NUCLEOTIDE SEQUENCE</scope>
    <source>
        <strain evidence="2">CBS 130266</strain>
    </source>
</reference>
<keyword evidence="3" id="KW-1185">Reference proteome</keyword>
<comment type="caution">
    <text evidence="2">The sequence shown here is derived from an EMBL/GenBank/DDBJ whole genome shotgun (WGS) entry which is preliminary data.</text>
</comment>
<evidence type="ECO:0000313" key="3">
    <source>
        <dbReference type="Proteomes" id="UP000800235"/>
    </source>
</evidence>
<evidence type="ECO:0000313" key="2">
    <source>
        <dbReference type="EMBL" id="KAF2422392.1"/>
    </source>
</evidence>
<dbReference type="Proteomes" id="UP000800235">
    <property type="component" value="Unassembled WGS sequence"/>
</dbReference>
<name>A0A9P4TUN0_9PEZI</name>